<dbReference type="RefSeq" id="WP_118920903.1">
    <property type="nucleotide sequence ID" value="NZ_QWEG01000006.1"/>
</dbReference>
<evidence type="ECO:0000256" key="1">
    <source>
        <dbReference type="SAM" id="SignalP"/>
    </source>
</evidence>
<evidence type="ECO:0000259" key="2">
    <source>
        <dbReference type="Pfam" id="PF03413"/>
    </source>
</evidence>
<protein>
    <recommendedName>
        <fullName evidence="2">PepSY domain-containing protein</fullName>
    </recommendedName>
</protein>
<gene>
    <name evidence="3" type="ORF">D1B31_11405</name>
</gene>
<feature type="chain" id="PRO_5038663661" description="PepSY domain-containing protein" evidence="1">
    <location>
        <begin position="20"/>
        <end position="106"/>
    </location>
</feature>
<dbReference type="EMBL" id="QWEG01000006">
    <property type="protein sequence ID" value="RHW40787.1"/>
    <property type="molecule type" value="Genomic_DNA"/>
</dbReference>
<accession>A0A417YUC1</accession>
<dbReference type="OrthoDB" id="2989832at2"/>
<reference evidence="3 4" key="1">
    <citation type="journal article" date="2017" name="Int. J. Syst. Evol. Microbiol.">
        <title>Bacillus notoginsengisoli sp. nov., a novel bacterium isolated from the rhizosphere of Panax notoginseng.</title>
        <authorList>
            <person name="Zhang M.Y."/>
            <person name="Cheng J."/>
            <person name="Cai Y."/>
            <person name="Zhang T.Y."/>
            <person name="Wu Y.Y."/>
            <person name="Manikprabhu D."/>
            <person name="Li W.J."/>
            <person name="Zhang Y.X."/>
        </authorList>
    </citation>
    <scope>NUCLEOTIDE SEQUENCE [LARGE SCALE GENOMIC DNA]</scope>
    <source>
        <strain evidence="3 4">JCM 30743</strain>
    </source>
</reference>
<dbReference type="InterPro" id="IPR025711">
    <property type="entry name" value="PepSY"/>
</dbReference>
<dbReference type="Pfam" id="PF03413">
    <property type="entry name" value="PepSY"/>
    <property type="match status" value="1"/>
</dbReference>
<feature type="signal peptide" evidence="1">
    <location>
        <begin position="1"/>
        <end position="19"/>
    </location>
</feature>
<organism evidence="3 4">
    <name type="scientific">Neobacillus notoginsengisoli</name>
    <dbReference type="NCBI Taxonomy" id="1578198"/>
    <lineage>
        <taxon>Bacteria</taxon>
        <taxon>Bacillati</taxon>
        <taxon>Bacillota</taxon>
        <taxon>Bacilli</taxon>
        <taxon>Bacillales</taxon>
        <taxon>Bacillaceae</taxon>
        <taxon>Neobacillus</taxon>
    </lineage>
</organism>
<feature type="domain" description="PepSY" evidence="2">
    <location>
        <begin position="49"/>
        <end position="104"/>
    </location>
</feature>
<dbReference type="Proteomes" id="UP000284416">
    <property type="component" value="Unassembled WGS sequence"/>
</dbReference>
<sequence>MNWKSFLLGAAAGAAGAYAVNTAIGHNRDVPAQKVLNHTKDQFKLSGPVNGSWIHMESMPYDKNGIHYRVYKGGITRISPNLESSGEQYEFVADATTGTILDVHRL</sequence>
<evidence type="ECO:0000313" key="4">
    <source>
        <dbReference type="Proteomes" id="UP000284416"/>
    </source>
</evidence>
<keyword evidence="4" id="KW-1185">Reference proteome</keyword>
<comment type="caution">
    <text evidence="3">The sequence shown here is derived from an EMBL/GenBank/DDBJ whole genome shotgun (WGS) entry which is preliminary data.</text>
</comment>
<evidence type="ECO:0000313" key="3">
    <source>
        <dbReference type="EMBL" id="RHW40787.1"/>
    </source>
</evidence>
<keyword evidence="1" id="KW-0732">Signal</keyword>
<proteinExistence type="predicted"/>
<name>A0A417YUC1_9BACI</name>
<dbReference type="AlphaFoldDB" id="A0A417YUC1"/>